<comment type="caution">
    <text evidence="1">The sequence shown here is derived from an EMBL/GenBank/DDBJ whole genome shotgun (WGS) entry which is preliminary data.</text>
</comment>
<name>A0ABT4AE47_9BACT</name>
<accession>A0ABT4AE47</accession>
<dbReference type="EMBL" id="JAPNKA010000001">
    <property type="protein sequence ID" value="MCY1079934.1"/>
    <property type="molecule type" value="Genomic_DNA"/>
</dbReference>
<gene>
    <name evidence="1" type="ORF">OV287_36335</name>
</gene>
<evidence type="ECO:0000313" key="2">
    <source>
        <dbReference type="Proteomes" id="UP001207654"/>
    </source>
</evidence>
<dbReference type="Proteomes" id="UP001207654">
    <property type="component" value="Unassembled WGS sequence"/>
</dbReference>
<sequence>MALVIRYRCHACGAHVDATGHASWVRCGYCRALVGVDWQAWFESPEYGEWLRSYAEMAPKFTVLQQHLDEARSAARDGRLDEAERHLREVAALQIELTPQHFPPEVRTDSAYRERYLRYESWVRLQVIVDPTLAALDAEIQRTSTSMDLREPVPTVEKVLELVRRQYSRLATLPGFEDPDDMPPASRSRLGLSLIVNAYLPLLSPEHRLPLLRSVHGANNVLETGTSASDEVGVYLEWTCPRCGLVSFQGRTATELICVGCFYKRPLSPEVLGLNEVSSRCGSCGHAVTIPEGVLEQPCGTCGATVRRIARTGAVEQAFSRDMMAQYGTGLPQAGVPGLPVTEANRWEPRLAGLARQANWYATMVPLSRYVAVVRQSFPELTDAERAALLERVGELRNFEGLSDDGRTRLAETRARLLGL</sequence>
<keyword evidence="2" id="KW-1185">Reference proteome</keyword>
<dbReference type="RefSeq" id="WP_267538623.1">
    <property type="nucleotide sequence ID" value="NZ_JAPNKA010000001.1"/>
</dbReference>
<proteinExistence type="predicted"/>
<protein>
    <submittedName>
        <fullName evidence="1">Uncharacterized protein</fullName>
    </submittedName>
</protein>
<reference evidence="1 2" key="1">
    <citation type="submission" date="2022-11" db="EMBL/GenBank/DDBJ databases">
        <title>Minimal conservation of predation-associated metabolite biosynthetic gene clusters underscores biosynthetic potential of Myxococcota including descriptions for ten novel species: Archangium lansinium sp. nov., Myxococcus landrumus sp. nov., Nannocystis bai.</title>
        <authorList>
            <person name="Ahearne A."/>
            <person name="Stevens C."/>
            <person name="Phillips K."/>
        </authorList>
    </citation>
    <scope>NUCLEOTIDE SEQUENCE [LARGE SCALE GENOMIC DNA]</scope>
    <source>
        <strain evidence="1 2">MIWBW</strain>
    </source>
</reference>
<evidence type="ECO:0000313" key="1">
    <source>
        <dbReference type="EMBL" id="MCY1079934.1"/>
    </source>
</evidence>
<organism evidence="1 2">
    <name type="scientific">Archangium lansingense</name>
    <dbReference type="NCBI Taxonomy" id="2995310"/>
    <lineage>
        <taxon>Bacteria</taxon>
        <taxon>Pseudomonadati</taxon>
        <taxon>Myxococcota</taxon>
        <taxon>Myxococcia</taxon>
        <taxon>Myxococcales</taxon>
        <taxon>Cystobacterineae</taxon>
        <taxon>Archangiaceae</taxon>
        <taxon>Archangium</taxon>
    </lineage>
</organism>